<sequence>MYQPSPSDSNGAAAASRTTNAAGRDVSAQISKLVNGTLFISVQIDRDPPPPAAGNHSSPLVNRYRVEIDYWDTQSRFSVRVAGNGVRQPVNATERIQTGRMPSLRWLSDPMGLFSSRGQLLHLDRWNWEVVEDDQQSSPGNYSPNWSGDQFHHSLNNAAVVLSSLFGSAAVIATSAAAVYLYLNSKYRRWKTEQEKLAKTMQSLPGVPTQVDYADIRKATKNSDLTMRLGKGGRIWGPSTDARFLLQLPRLDKPWRWPSRSLCAKLSKRRYDDFLAVGGGQHH</sequence>
<keyword evidence="2" id="KW-0472">Membrane</keyword>
<feature type="region of interest" description="Disordered" evidence="1">
    <location>
        <begin position="1"/>
        <end position="21"/>
    </location>
</feature>
<feature type="compositionally biased region" description="Low complexity" evidence="1">
    <location>
        <begin position="9"/>
        <end position="21"/>
    </location>
</feature>
<reference evidence="3 4" key="1">
    <citation type="submission" date="2016-09" db="EMBL/GenBank/DDBJ databases">
        <title>The draft genome of Dichanthelium oligosanthes: A C3 panicoid grass species.</title>
        <authorList>
            <person name="Studer A.J."/>
            <person name="Schnable J.C."/>
            <person name="Brutnell T.P."/>
        </authorList>
    </citation>
    <scope>NUCLEOTIDE SEQUENCE [LARGE SCALE GENOMIC DNA]</scope>
    <source>
        <strain evidence="4">cv. Kellogg 1175</strain>
        <tissue evidence="3">Leaf</tissue>
    </source>
</reference>
<protein>
    <submittedName>
        <fullName evidence="3">Uncharacterized protein</fullName>
    </submittedName>
</protein>
<evidence type="ECO:0000313" key="3">
    <source>
        <dbReference type="EMBL" id="OEL22659.1"/>
    </source>
</evidence>
<dbReference type="AlphaFoldDB" id="A0A1E5VBY4"/>
<evidence type="ECO:0000313" key="4">
    <source>
        <dbReference type="Proteomes" id="UP000095767"/>
    </source>
</evidence>
<feature type="transmembrane region" description="Helical" evidence="2">
    <location>
        <begin position="160"/>
        <end position="183"/>
    </location>
</feature>
<evidence type="ECO:0000256" key="2">
    <source>
        <dbReference type="SAM" id="Phobius"/>
    </source>
</evidence>
<proteinExistence type="predicted"/>
<name>A0A1E5VBY4_9POAL</name>
<keyword evidence="2" id="KW-1133">Transmembrane helix</keyword>
<organism evidence="3 4">
    <name type="scientific">Dichanthelium oligosanthes</name>
    <dbReference type="NCBI Taxonomy" id="888268"/>
    <lineage>
        <taxon>Eukaryota</taxon>
        <taxon>Viridiplantae</taxon>
        <taxon>Streptophyta</taxon>
        <taxon>Embryophyta</taxon>
        <taxon>Tracheophyta</taxon>
        <taxon>Spermatophyta</taxon>
        <taxon>Magnoliopsida</taxon>
        <taxon>Liliopsida</taxon>
        <taxon>Poales</taxon>
        <taxon>Poaceae</taxon>
        <taxon>PACMAD clade</taxon>
        <taxon>Panicoideae</taxon>
        <taxon>Panicodae</taxon>
        <taxon>Paniceae</taxon>
        <taxon>Dichantheliinae</taxon>
        <taxon>Dichanthelium</taxon>
    </lineage>
</organism>
<dbReference type="Proteomes" id="UP000095767">
    <property type="component" value="Unassembled WGS sequence"/>
</dbReference>
<accession>A0A1E5VBY4</accession>
<dbReference type="OrthoDB" id="689605at2759"/>
<keyword evidence="2" id="KW-0812">Transmembrane</keyword>
<dbReference type="EMBL" id="LWDX02044721">
    <property type="protein sequence ID" value="OEL22659.1"/>
    <property type="molecule type" value="Genomic_DNA"/>
</dbReference>
<gene>
    <name evidence="3" type="ORF">BAE44_0016322</name>
</gene>
<evidence type="ECO:0000256" key="1">
    <source>
        <dbReference type="SAM" id="MobiDB-lite"/>
    </source>
</evidence>
<comment type="caution">
    <text evidence="3">The sequence shown here is derived from an EMBL/GenBank/DDBJ whole genome shotgun (WGS) entry which is preliminary data.</text>
</comment>
<keyword evidence="4" id="KW-1185">Reference proteome</keyword>